<evidence type="ECO:0000313" key="7">
    <source>
        <dbReference type="EMBL" id="TCO54080.1"/>
    </source>
</evidence>
<keyword evidence="5" id="KW-0408">Iron</keyword>
<dbReference type="PRINTS" id="PR00359">
    <property type="entry name" value="BP450"/>
</dbReference>
<dbReference type="Proteomes" id="UP000295680">
    <property type="component" value="Unassembled WGS sequence"/>
</dbReference>
<dbReference type="SUPFAM" id="SSF48264">
    <property type="entry name" value="Cytochrome P450"/>
    <property type="match status" value="1"/>
</dbReference>
<evidence type="ECO:0000256" key="3">
    <source>
        <dbReference type="ARBA" id="ARBA00022723"/>
    </source>
</evidence>
<evidence type="ECO:0000256" key="5">
    <source>
        <dbReference type="ARBA" id="ARBA00023004"/>
    </source>
</evidence>
<evidence type="ECO:0000256" key="2">
    <source>
        <dbReference type="ARBA" id="ARBA00022617"/>
    </source>
</evidence>
<dbReference type="AlphaFoldDB" id="A0A4V2S603"/>
<dbReference type="InterPro" id="IPR001128">
    <property type="entry name" value="Cyt_P450"/>
</dbReference>
<dbReference type="FunFam" id="1.10.630.10:FF:000018">
    <property type="entry name" value="Cytochrome P450 monooxygenase"/>
    <property type="match status" value="1"/>
</dbReference>
<dbReference type="RefSeq" id="WP_132123082.1">
    <property type="nucleotide sequence ID" value="NZ_SLWS01000009.1"/>
</dbReference>
<reference evidence="7 8" key="1">
    <citation type="submission" date="2019-03" db="EMBL/GenBank/DDBJ databases">
        <title>Genomic Encyclopedia of Type Strains, Phase IV (KMG-IV): sequencing the most valuable type-strain genomes for metagenomic binning, comparative biology and taxonomic classification.</title>
        <authorList>
            <person name="Goeker M."/>
        </authorList>
    </citation>
    <scope>NUCLEOTIDE SEQUENCE [LARGE SCALE GENOMIC DNA]</scope>
    <source>
        <strain evidence="7 8">DSM 45934</strain>
    </source>
</reference>
<dbReference type="Pfam" id="PF00067">
    <property type="entry name" value="p450"/>
    <property type="match status" value="1"/>
</dbReference>
<protein>
    <submittedName>
        <fullName evidence="7">Cytochrome P450</fullName>
    </submittedName>
</protein>
<dbReference type="GO" id="GO:0020037">
    <property type="term" value="F:heme binding"/>
    <property type="evidence" value="ECO:0007669"/>
    <property type="project" value="InterPro"/>
</dbReference>
<dbReference type="PANTHER" id="PTHR46696:SF1">
    <property type="entry name" value="CYTOCHROME P450 YJIB-RELATED"/>
    <property type="match status" value="1"/>
</dbReference>
<dbReference type="InterPro" id="IPR036396">
    <property type="entry name" value="Cyt_P450_sf"/>
</dbReference>
<sequence>MDVTTTADIERIPADFMQEPFGLFARLRRDGPAHELVMPHGAKVWMVTRYDDVRALLNDPRLSKDGRRANEMFAKHAACPVSDGGSRFDDELTAHMLNSDPPRHTRLRSLVSNAFTVRRAEAMRPRIEQIVDDLLDAVAGPGEVDLIKMFAEPLSFTIMLDVVGVPQREREAFRKWSYPLVGGGDYAPDVVAEASRQLAEYSHGLIEAKRANPDDTLVGSLVRACDEAGRISPDEIVAMIFLLVAAGSDTPGSQLGNGVYDLLTHPGELAKLRADLSAMPAAVDELLRFNSGIATASFRFTVTDVAVGDVVIPSGEIVLLSVSAANHDSTRFPDGDRLDLSRRPVGGLAFGYGTHYCTGAPLAKVSMSIALTRLLTRFPDIRLATEPERLRWRNSTLVRGLDALPVFVS</sequence>
<evidence type="ECO:0000256" key="6">
    <source>
        <dbReference type="ARBA" id="ARBA00023033"/>
    </source>
</evidence>
<comment type="similarity">
    <text evidence="1">Belongs to the cytochrome P450 family.</text>
</comment>
<dbReference type="EMBL" id="SLWS01000009">
    <property type="protein sequence ID" value="TCO54080.1"/>
    <property type="molecule type" value="Genomic_DNA"/>
</dbReference>
<organism evidence="7 8">
    <name type="scientific">Actinocrispum wychmicini</name>
    <dbReference type="NCBI Taxonomy" id="1213861"/>
    <lineage>
        <taxon>Bacteria</taxon>
        <taxon>Bacillati</taxon>
        <taxon>Actinomycetota</taxon>
        <taxon>Actinomycetes</taxon>
        <taxon>Pseudonocardiales</taxon>
        <taxon>Pseudonocardiaceae</taxon>
        <taxon>Actinocrispum</taxon>
    </lineage>
</organism>
<keyword evidence="2" id="KW-0349">Heme</keyword>
<accession>A0A4V2S603</accession>
<evidence type="ECO:0000256" key="1">
    <source>
        <dbReference type="ARBA" id="ARBA00010617"/>
    </source>
</evidence>
<dbReference type="GO" id="GO:0005506">
    <property type="term" value="F:iron ion binding"/>
    <property type="evidence" value="ECO:0007669"/>
    <property type="project" value="InterPro"/>
</dbReference>
<dbReference type="Gene3D" id="1.10.630.10">
    <property type="entry name" value="Cytochrome P450"/>
    <property type="match status" value="1"/>
</dbReference>
<gene>
    <name evidence="7" type="ORF">EV192_10960</name>
</gene>
<keyword evidence="4" id="KW-0560">Oxidoreductase</keyword>
<keyword evidence="6" id="KW-0503">Monooxygenase</keyword>
<evidence type="ECO:0000313" key="8">
    <source>
        <dbReference type="Proteomes" id="UP000295680"/>
    </source>
</evidence>
<proteinExistence type="inferred from homology"/>
<keyword evidence="3" id="KW-0479">Metal-binding</keyword>
<dbReference type="InterPro" id="IPR002397">
    <property type="entry name" value="Cyt_P450_B"/>
</dbReference>
<evidence type="ECO:0000256" key="4">
    <source>
        <dbReference type="ARBA" id="ARBA00023002"/>
    </source>
</evidence>
<dbReference type="OrthoDB" id="5500002at2"/>
<name>A0A4V2S603_9PSEU</name>
<dbReference type="GO" id="GO:0004497">
    <property type="term" value="F:monooxygenase activity"/>
    <property type="evidence" value="ECO:0007669"/>
    <property type="project" value="UniProtKB-KW"/>
</dbReference>
<keyword evidence="8" id="KW-1185">Reference proteome</keyword>
<dbReference type="PANTHER" id="PTHR46696">
    <property type="entry name" value="P450, PUTATIVE (EUROFUNG)-RELATED"/>
    <property type="match status" value="1"/>
</dbReference>
<dbReference type="CDD" id="cd11029">
    <property type="entry name" value="CYP107-like"/>
    <property type="match status" value="1"/>
</dbReference>
<dbReference type="GO" id="GO:0016705">
    <property type="term" value="F:oxidoreductase activity, acting on paired donors, with incorporation or reduction of molecular oxygen"/>
    <property type="evidence" value="ECO:0007669"/>
    <property type="project" value="InterPro"/>
</dbReference>
<comment type="caution">
    <text evidence="7">The sequence shown here is derived from an EMBL/GenBank/DDBJ whole genome shotgun (WGS) entry which is preliminary data.</text>
</comment>